<evidence type="ECO:0000313" key="3">
    <source>
        <dbReference type="Proteomes" id="UP000697330"/>
    </source>
</evidence>
<gene>
    <name evidence="2" type="ORF">K8U72_04575</name>
</gene>
<evidence type="ECO:0000256" key="1">
    <source>
        <dbReference type="SAM" id="Phobius"/>
    </source>
</evidence>
<reference evidence="2" key="1">
    <citation type="journal article" date="2021" name="PeerJ">
        <title>Extensive microbial diversity within the chicken gut microbiome revealed by metagenomics and culture.</title>
        <authorList>
            <person name="Gilroy R."/>
            <person name="Ravi A."/>
            <person name="Getino M."/>
            <person name="Pursley I."/>
            <person name="Horton D.L."/>
            <person name="Alikhan N.F."/>
            <person name="Baker D."/>
            <person name="Gharbi K."/>
            <person name="Hall N."/>
            <person name="Watson M."/>
            <person name="Adriaenssens E.M."/>
            <person name="Foster-Nyarko E."/>
            <person name="Jarju S."/>
            <person name="Secka A."/>
            <person name="Antonio M."/>
            <person name="Oren A."/>
            <person name="Chaudhuri R.R."/>
            <person name="La Ragione R."/>
            <person name="Hildebrand F."/>
            <person name="Pallen M.J."/>
        </authorList>
    </citation>
    <scope>NUCLEOTIDE SEQUENCE</scope>
    <source>
        <strain evidence="2">CHK124-7917</strain>
    </source>
</reference>
<dbReference type="GO" id="GO:0005886">
    <property type="term" value="C:plasma membrane"/>
    <property type="evidence" value="ECO:0007669"/>
    <property type="project" value="TreeGrafter"/>
</dbReference>
<dbReference type="PIRSF" id="PIRSF016789">
    <property type="entry name" value="DUF454"/>
    <property type="match status" value="1"/>
</dbReference>
<organism evidence="2 3">
    <name type="scientific">Thermophilibacter provencensis</name>
    <dbReference type="NCBI Taxonomy" id="1852386"/>
    <lineage>
        <taxon>Bacteria</taxon>
        <taxon>Bacillati</taxon>
        <taxon>Actinomycetota</taxon>
        <taxon>Coriobacteriia</taxon>
        <taxon>Coriobacteriales</taxon>
        <taxon>Atopobiaceae</taxon>
        <taxon>Thermophilibacter</taxon>
    </lineage>
</organism>
<keyword evidence="1" id="KW-1133">Transmembrane helix</keyword>
<dbReference type="Pfam" id="PF04304">
    <property type="entry name" value="DUF454"/>
    <property type="match status" value="1"/>
</dbReference>
<reference evidence="2" key="2">
    <citation type="submission" date="2021-09" db="EMBL/GenBank/DDBJ databases">
        <authorList>
            <person name="Gilroy R."/>
        </authorList>
    </citation>
    <scope>NUCLEOTIDE SEQUENCE</scope>
    <source>
        <strain evidence="2">CHK124-7917</strain>
    </source>
</reference>
<protein>
    <submittedName>
        <fullName evidence="2">YbaN family protein</fullName>
    </submittedName>
</protein>
<keyword evidence="1" id="KW-0812">Transmembrane</keyword>
<evidence type="ECO:0000313" key="2">
    <source>
        <dbReference type="EMBL" id="HJF45043.1"/>
    </source>
</evidence>
<accession>A0A921GH94</accession>
<keyword evidence="1" id="KW-0472">Membrane</keyword>
<dbReference type="RefSeq" id="WP_274958924.1">
    <property type="nucleotide sequence ID" value="NZ_DYWQ01000068.1"/>
</dbReference>
<dbReference type="PANTHER" id="PTHR35813:SF1">
    <property type="entry name" value="INNER MEMBRANE PROTEIN YBAN"/>
    <property type="match status" value="1"/>
</dbReference>
<dbReference type="Proteomes" id="UP000697330">
    <property type="component" value="Unassembled WGS sequence"/>
</dbReference>
<feature type="transmembrane region" description="Helical" evidence="1">
    <location>
        <begin position="99"/>
        <end position="117"/>
    </location>
</feature>
<comment type="caution">
    <text evidence="2">The sequence shown here is derived from an EMBL/GenBank/DDBJ whole genome shotgun (WGS) entry which is preliminary data.</text>
</comment>
<name>A0A921GH94_9ACTN</name>
<dbReference type="AlphaFoldDB" id="A0A921GH94"/>
<sequence length="128" mass="14126">MNVKKVLLVALGCVGLALGAVGAVVPLLPAFPFLMLAAFCFAKSSERLHAWFTATKLYKKNLESYVSGQGMDWATKIRVMVTVTVLMSIGFVMMHQVRVGQIVLACVWVFHILYFCFGVKTRRVPAEA</sequence>
<dbReference type="InterPro" id="IPR007401">
    <property type="entry name" value="DUF454"/>
</dbReference>
<dbReference type="EMBL" id="DYWQ01000068">
    <property type="protein sequence ID" value="HJF45043.1"/>
    <property type="molecule type" value="Genomic_DNA"/>
</dbReference>
<dbReference type="PANTHER" id="PTHR35813">
    <property type="entry name" value="INNER MEMBRANE PROTEIN YBAN"/>
    <property type="match status" value="1"/>
</dbReference>
<proteinExistence type="predicted"/>